<dbReference type="NCBIfam" id="NF033808">
    <property type="entry name" value="copper_CopD"/>
    <property type="match status" value="1"/>
</dbReference>
<dbReference type="InterPro" id="IPR032694">
    <property type="entry name" value="CopC/D"/>
</dbReference>
<keyword evidence="5 6" id="KW-0472">Membrane</keyword>
<feature type="transmembrane region" description="Helical" evidence="6">
    <location>
        <begin position="274"/>
        <end position="294"/>
    </location>
</feature>
<dbReference type="InterPro" id="IPR008457">
    <property type="entry name" value="Cu-R_CopD_dom"/>
</dbReference>
<keyword evidence="6" id="KW-0997">Cell inner membrane</keyword>
<feature type="transmembrane region" description="Helical" evidence="6">
    <location>
        <begin position="6"/>
        <end position="26"/>
    </location>
</feature>
<feature type="transmembrane region" description="Helical" evidence="6">
    <location>
        <begin position="38"/>
        <end position="57"/>
    </location>
</feature>
<dbReference type="Proteomes" id="UP000051863">
    <property type="component" value="Unassembled WGS sequence"/>
</dbReference>
<comment type="subcellular location">
    <subcellularLocation>
        <location evidence="6">Cell inner membrane</location>
        <topology evidence="6">Multi-pass membrane protein</topology>
    </subcellularLocation>
    <subcellularLocation>
        <location evidence="1">Cell membrane</location>
        <topology evidence="1">Multi-pass membrane protein</topology>
    </subcellularLocation>
</comment>
<evidence type="ECO:0000256" key="2">
    <source>
        <dbReference type="ARBA" id="ARBA00022475"/>
    </source>
</evidence>
<gene>
    <name evidence="8" type="ORF">ABB27_14345</name>
</gene>
<reference evidence="8 9" key="1">
    <citation type="submission" date="2015-05" db="EMBL/GenBank/DDBJ databases">
        <title>Genome sequencing and analysis of members of genus Stenotrophomonas.</title>
        <authorList>
            <person name="Patil P.P."/>
            <person name="Midha S."/>
            <person name="Patil P.B."/>
        </authorList>
    </citation>
    <scope>NUCLEOTIDE SEQUENCE [LARGE SCALE GENOMIC DNA]</scope>
    <source>
        <strain evidence="8 9">DSM 18941</strain>
    </source>
</reference>
<evidence type="ECO:0000256" key="1">
    <source>
        <dbReference type="ARBA" id="ARBA00004651"/>
    </source>
</evidence>
<feature type="transmembrane region" description="Helical" evidence="6">
    <location>
        <begin position="77"/>
        <end position="102"/>
    </location>
</feature>
<feature type="transmembrane region" description="Helical" evidence="6">
    <location>
        <begin position="114"/>
        <end position="130"/>
    </location>
</feature>
<feature type="transmembrane region" description="Helical" evidence="6">
    <location>
        <begin position="150"/>
        <end position="171"/>
    </location>
</feature>
<sequence>MSEPFVYALRLLLYVDLMLLFGVPLFARSQRLGPLLGWRSWGLLLAICGLVMVLLDATLRLSTLLDIAPDALGVDDLAWFIGATSSGRAALLRGAVLALLLLLLLPRRQHARQLLPQTALAAIALASLAWNGHAGAGEYLQGWPRLSAGIIHLLAAGAWLGAIVALLGLLLRSQQAQQGERAAALLVGLRGFALPGTIIVALLAVTGSASYLDMGGSLASLTATTHGRWLSFKLALVAGMLLLAALHRWRLVPALAAALQAKAANPSRALRRSLTLEASLALLVLACVAVLGTLDPTA</sequence>
<evidence type="ECO:0000256" key="6">
    <source>
        <dbReference type="RuleBase" id="RU369037"/>
    </source>
</evidence>
<protein>
    <recommendedName>
        <fullName evidence="6">Copper resistance protein D</fullName>
    </recommendedName>
</protein>
<organism evidence="8 9">
    <name type="scientific">Stenotrophomonas terrae</name>
    <dbReference type="NCBI Taxonomy" id="405446"/>
    <lineage>
        <taxon>Bacteria</taxon>
        <taxon>Pseudomonadati</taxon>
        <taxon>Pseudomonadota</taxon>
        <taxon>Gammaproteobacteria</taxon>
        <taxon>Lysobacterales</taxon>
        <taxon>Lysobacteraceae</taxon>
        <taxon>Stenotrophomonas</taxon>
    </lineage>
</organism>
<evidence type="ECO:0000259" key="7">
    <source>
        <dbReference type="Pfam" id="PF05425"/>
    </source>
</evidence>
<accession>A0A0R0CJY8</accession>
<feature type="transmembrane region" description="Helical" evidence="6">
    <location>
        <begin position="183"/>
        <end position="209"/>
    </location>
</feature>
<keyword evidence="3 6" id="KW-0812">Transmembrane</keyword>
<evidence type="ECO:0000256" key="4">
    <source>
        <dbReference type="ARBA" id="ARBA00022989"/>
    </source>
</evidence>
<dbReference type="GO" id="GO:0006825">
    <property type="term" value="P:copper ion transport"/>
    <property type="evidence" value="ECO:0007669"/>
    <property type="project" value="InterPro"/>
</dbReference>
<dbReference type="GO" id="GO:0005886">
    <property type="term" value="C:plasma membrane"/>
    <property type="evidence" value="ECO:0007669"/>
    <property type="project" value="UniProtKB-SubCell"/>
</dbReference>
<dbReference type="Pfam" id="PF05425">
    <property type="entry name" value="CopD"/>
    <property type="match status" value="1"/>
</dbReference>
<feature type="transmembrane region" description="Helical" evidence="6">
    <location>
        <begin position="229"/>
        <end position="246"/>
    </location>
</feature>
<keyword evidence="4 6" id="KW-1133">Transmembrane helix</keyword>
<evidence type="ECO:0000313" key="9">
    <source>
        <dbReference type="Proteomes" id="UP000051863"/>
    </source>
</evidence>
<dbReference type="InterPro" id="IPR047689">
    <property type="entry name" value="CopD"/>
</dbReference>
<keyword evidence="9" id="KW-1185">Reference proteome</keyword>
<dbReference type="PANTHER" id="PTHR34820">
    <property type="entry name" value="INNER MEMBRANE PROTEIN YEBZ"/>
    <property type="match status" value="1"/>
</dbReference>
<dbReference type="GO" id="GO:0046688">
    <property type="term" value="P:response to copper ion"/>
    <property type="evidence" value="ECO:0007669"/>
    <property type="project" value="UniProtKB-UniRule"/>
</dbReference>
<dbReference type="EMBL" id="LDJJ01000050">
    <property type="protein sequence ID" value="KRG65892.1"/>
    <property type="molecule type" value="Genomic_DNA"/>
</dbReference>
<comment type="caution">
    <text evidence="8">The sequence shown here is derived from an EMBL/GenBank/DDBJ whole genome shotgun (WGS) entry which is preliminary data.</text>
</comment>
<keyword evidence="2 6" id="KW-1003">Cell membrane</keyword>
<evidence type="ECO:0000256" key="5">
    <source>
        <dbReference type="ARBA" id="ARBA00023136"/>
    </source>
</evidence>
<dbReference type="AlphaFoldDB" id="A0A0R0CJY8"/>
<comment type="function">
    <text evidence="6">Involved in copper resistance.</text>
</comment>
<dbReference type="OrthoDB" id="6053856at2"/>
<dbReference type="RefSeq" id="WP_057629481.1">
    <property type="nucleotide sequence ID" value="NZ_LDJJ01000050.1"/>
</dbReference>
<evidence type="ECO:0000256" key="3">
    <source>
        <dbReference type="ARBA" id="ARBA00022692"/>
    </source>
</evidence>
<name>A0A0R0CJY8_9GAMM</name>
<dbReference type="PATRIC" id="fig|405446.3.peg.2613"/>
<feature type="domain" description="Copper resistance protein D" evidence="7">
    <location>
        <begin position="189"/>
        <end position="291"/>
    </location>
</feature>
<dbReference type="PANTHER" id="PTHR34820:SF4">
    <property type="entry name" value="INNER MEMBRANE PROTEIN YEBZ"/>
    <property type="match status" value="1"/>
</dbReference>
<evidence type="ECO:0000313" key="8">
    <source>
        <dbReference type="EMBL" id="KRG65892.1"/>
    </source>
</evidence>
<keyword evidence="6" id="KW-0186">Copper</keyword>
<comment type="similarity">
    <text evidence="6">Belongs to the CopD family.</text>
</comment>
<proteinExistence type="inferred from homology"/>